<accession>A0A078MR67</accession>
<evidence type="ECO:0000256" key="1">
    <source>
        <dbReference type="SAM" id="MobiDB-lite"/>
    </source>
</evidence>
<evidence type="ECO:0008006" key="3">
    <source>
        <dbReference type="Google" id="ProtNLM"/>
    </source>
</evidence>
<dbReference type="InterPro" id="IPR019933">
    <property type="entry name" value="DivIVA_domain"/>
</dbReference>
<dbReference type="NCBIfam" id="TIGR03544">
    <property type="entry name" value="DivI1A_domain"/>
    <property type="match status" value="1"/>
</dbReference>
<reference evidence="2" key="1">
    <citation type="submission" date="2014-07" db="EMBL/GenBank/DDBJ databases">
        <authorList>
            <person name="Urmite Genomes Urmite Genomes"/>
        </authorList>
    </citation>
    <scope>NUCLEOTIDE SEQUENCE</scope>
    <source>
        <strain evidence="2">11W110_air</strain>
    </source>
</reference>
<feature type="region of interest" description="Disordered" evidence="1">
    <location>
        <begin position="115"/>
        <end position="138"/>
    </location>
</feature>
<proteinExistence type="predicted"/>
<name>A0A078MR67_9MICC</name>
<dbReference type="EMBL" id="LN483071">
    <property type="protein sequence ID" value="CEA08755.1"/>
    <property type="molecule type" value="Genomic_DNA"/>
</dbReference>
<protein>
    <recommendedName>
        <fullName evidence="3">DivIVA domain-containing protein</fullName>
    </recommendedName>
</protein>
<gene>
    <name evidence="2" type="ORF">BN1051_02113</name>
</gene>
<dbReference type="PATRIC" id="fig|1461584.3.peg.2089"/>
<evidence type="ECO:0000313" key="2">
    <source>
        <dbReference type="EMBL" id="CEA08755.1"/>
    </source>
</evidence>
<dbReference type="Gene3D" id="6.10.250.660">
    <property type="match status" value="1"/>
</dbReference>
<sequence>MPIWHDGPVTFFLLFAAVIVAGAVAVLAAGPRRAGGEAGPVSRSRALRRDAVPALAEPDPRLPAVLLPEHPQAADVADLRFSVAFRGYRMDQVDEVLTRLAAALAERDELITRLGGNPGTRFDRHGTGRPLPGGQEQG</sequence>
<dbReference type="AlphaFoldDB" id="A0A078MR67"/>
<organism evidence="2">
    <name type="scientific">Arthrobacter saudimassiliensis</name>
    <dbReference type="NCBI Taxonomy" id="1461584"/>
    <lineage>
        <taxon>Bacteria</taxon>
        <taxon>Bacillati</taxon>
        <taxon>Actinomycetota</taxon>
        <taxon>Actinomycetes</taxon>
        <taxon>Micrococcales</taxon>
        <taxon>Micrococcaceae</taxon>
        <taxon>Arthrobacter</taxon>
    </lineage>
</organism>